<evidence type="ECO:0000313" key="1">
    <source>
        <dbReference type="EMBL" id="KWX23590.1"/>
    </source>
</evidence>
<comment type="caution">
    <text evidence="1">The sequence shown here is derived from an EMBL/GenBank/DDBJ whole genome shotgun (WGS) entry which is preliminary data.</text>
</comment>
<dbReference type="Proteomes" id="UP000070612">
    <property type="component" value="Unassembled WGS sequence"/>
</dbReference>
<dbReference type="PATRIC" id="fig|59750.3.peg.6954"/>
<name>A0A132PMM0_9MYCO</name>
<evidence type="ECO:0000313" key="2">
    <source>
        <dbReference type="Proteomes" id="UP000070612"/>
    </source>
</evidence>
<accession>A0A132PMM0</accession>
<keyword evidence="2" id="KW-1185">Reference proteome</keyword>
<dbReference type="EMBL" id="LGTW01000008">
    <property type="protein sequence ID" value="KWX23590.1"/>
    <property type="molecule type" value="Genomic_DNA"/>
</dbReference>
<proteinExistence type="predicted"/>
<dbReference type="AlphaFoldDB" id="A0A132PMM0"/>
<reference evidence="1 2" key="1">
    <citation type="submission" date="2015-07" db="EMBL/GenBank/DDBJ databases">
        <title>A draft genome sequence of Mycobacterium wolinskyi.</title>
        <authorList>
            <person name="de Man T.J."/>
            <person name="Perry K.A."/>
            <person name="Coulliette A.D."/>
            <person name="Jensen B."/>
            <person name="Toney N.C."/>
            <person name="Limbago B.M."/>
            <person name="Noble-Wang J."/>
        </authorList>
    </citation>
    <scope>NUCLEOTIDE SEQUENCE [LARGE SCALE GENOMIC DNA]</scope>
    <source>
        <strain evidence="1 2">CDC_01</strain>
    </source>
</reference>
<gene>
    <name evidence="1" type="ORF">AFM11_14235</name>
</gene>
<organism evidence="1 2">
    <name type="scientific">Mycolicibacterium wolinskyi</name>
    <dbReference type="NCBI Taxonomy" id="59750"/>
    <lineage>
        <taxon>Bacteria</taxon>
        <taxon>Bacillati</taxon>
        <taxon>Actinomycetota</taxon>
        <taxon>Actinomycetes</taxon>
        <taxon>Mycobacteriales</taxon>
        <taxon>Mycobacteriaceae</taxon>
        <taxon>Mycolicibacterium</taxon>
    </lineage>
</organism>
<sequence>MDGRVFQVNLSPQVARMTESELAAEIVAVCTLTSRQADATRHHILATLMSELGQDPVSSRAFLEHTIGLPSPQTVLDEKARMFADYYSDRDQGDQRA</sequence>
<protein>
    <submittedName>
        <fullName evidence="1">Uncharacterized protein</fullName>
    </submittedName>
</protein>